<evidence type="ECO:0008006" key="5">
    <source>
        <dbReference type="Google" id="ProtNLM"/>
    </source>
</evidence>
<proteinExistence type="predicted"/>
<keyword evidence="4" id="KW-1185">Reference proteome</keyword>
<name>A0ABP3Y823_9FLAO</name>
<evidence type="ECO:0000313" key="3">
    <source>
        <dbReference type="EMBL" id="GAA0876636.1"/>
    </source>
</evidence>
<evidence type="ECO:0000256" key="1">
    <source>
        <dbReference type="ARBA" id="ARBA00022729"/>
    </source>
</evidence>
<keyword evidence="1 2" id="KW-0732">Signal</keyword>
<dbReference type="CDD" id="cd16325">
    <property type="entry name" value="LolA"/>
    <property type="match status" value="1"/>
</dbReference>
<dbReference type="PANTHER" id="PTHR35869">
    <property type="entry name" value="OUTER-MEMBRANE LIPOPROTEIN CARRIER PROTEIN"/>
    <property type="match status" value="1"/>
</dbReference>
<dbReference type="SUPFAM" id="SSF89392">
    <property type="entry name" value="Prokaryotic lipoproteins and lipoprotein localization factors"/>
    <property type="match status" value="1"/>
</dbReference>
<reference evidence="4" key="1">
    <citation type="journal article" date="2019" name="Int. J. Syst. Evol. Microbiol.">
        <title>The Global Catalogue of Microorganisms (GCM) 10K type strain sequencing project: providing services to taxonomists for standard genome sequencing and annotation.</title>
        <authorList>
            <consortium name="The Broad Institute Genomics Platform"/>
            <consortium name="The Broad Institute Genome Sequencing Center for Infectious Disease"/>
            <person name="Wu L."/>
            <person name="Ma J."/>
        </authorList>
    </citation>
    <scope>NUCLEOTIDE SEQUENCE [LARGE SCALE GENOMIC DNA]</scope>
    <source>
        <strain evidence="4">JCM 16083</strain>
    </source>
</reference>
<dbReference type="PANTHER" id="PTHR35869:SF1">
    <property type="entry name" value="OUTER-MEMBRANE LIPOPROTEIN CARRIER PROTEIN"/>
    <property type="match status" value="1"/>
</dbReference>
<dbReference type="Pfam" id="PF03548">
    <property type="entry name" value="LolA"/>
    <property type="match status" value="1"/>
</dbReference>
<dbReference type="Gene3D" id="2.50.20.10">
    <property type="entry name" value="Lipoprotein localisation LolA/LolB/LppX"/>
    <property type="match status" value="1"/>
</dbReference>
<dbReference type="InterPro" id="IPR004564">
    <property type="entry name" value="OM_lipoprot_carrier_LolA-like"/>
</dbReference>
<protein>
    <recommendedName>
        <fullName evidence="5">Outer membrane lipoprotein carrier protein LolA</fullName>
    </recommendedName>
</protein>
<evidence type="ECO:0000256" key="2">
    <source>
        <dbReference type="SAM" id="SignalP"/>
    </source>
</evidence>
<dbReference type="EMBL" id="BAAAFH010000022">
    <property type="protein sequence ID" value="GAA0876636.1"/>
    <property type="molecule type" value="Genomic_DNA"/>
</dbReference>
<dbReference type="Proteomes" id="UP001501126">
    <property type="component" value="Unassembled WGS sequence"/>
</dbReference>
<dbReference type="InterPro" id="IPR029046">
    <property type="entry name" value="LolA/LolB/LppX"/>
</dbReference>
<evidence type="ECO:0000313" key="4">
    <source>
        <dbReference type="Proteomes" id="UP001501126"/>
    </source>
</evidence>
<feature type="chain" id="PRO_5046099144" description="Outer membrane lipoprotein carrier protein LolA" evidence="2">
    <location>
        <begin position="21"/>
        <end position="208"/>
    </location>
</feature>
<organism evidence="3 4">
    <name type="scientific">Wandonia haliotis</name>
    <dbReference type="NCBI Taxonomy" id="574963"/>
    <lineage>
        <taxon>Bacteria</taxon>
        <taxon>Pseudomonadati</taxon>
        <taxon>Bacteroidota</taxon>
        <taxon>Flavobacteriia</taxon>
        <taxon>Flavobacteriales</taxon>
        <taxon>Crocinitomicaceae</taxon>
        <taxon>Wandonia</taxon>
    </lineage>
</organism>
<comment type="caution">
    <text evidence="3">The sequence shown here is derived from an EMBL/GenBank/DDBJ whole genome shotgun (WGS) entry which is preliminary data.</text>
</comment>
<gene>
    <name evidence="3" type="ORF">GCM10009118_30460</name>
</gene>
<accession>A0ABP3Y823</accession>
<sequence length="208" mass="23636">MNIMRFLVVFFLLATTPFFAQDKSQSILNDLSKKIKSYKSFYVDFKATIKNTDTGINENTTGKGWVQGDKFHTVYGENTIISNGIKLWVVSKEDKAVYISSAGDEDEESLNPKKLMSIWENGFSSKYVKQEGSNHVINLYPKDPGKSEYHTIILKVSTSNDLKSVQVKMKDGTAMTYEMVKFDGNIDIPASKFVFDKRNYPGYQEVDN</sequence>
<feature type="signal peptide" evidence="2">
    <location>
        <begin position="1"/>
        <end position="20"/>
    </location>
</feature>